<dbReference type="PANTHER" id="PTHR11014">
    <property type="entry name" value="PEPTIDASE M20 FAMILY MEMBER"/>
    <property type="match status" value="1"/>
</dbReference>
<dbReference type="Proteomes" id="UP001644719">
    <property type="component" value="Unassembled WGS sequence"/>
</dbReference>
<evidence type="ECO:0000259" key="1">
    <source>
        <dbReference type="Pfam" id="PF07687"/>
    </source>
</evidence>
<feature type="domain" description="Peptidase M20 dimerisation" evidence="1">
    <location>
        <begin position="3"/>
        <end position="101"/>
    </location>
</feature>
<protein>
    <submittedName>
        <fullName evidence="2">Peptidase dimerization domain-containing protein</fullName>
    </submittedName>
</protein>
<dbReference type="Gene3D" id="3.40.630.10">
    <property type="entry name" value="Zn peptidases"/>
    <property type="match status" value="1"/>
</dbReference>
<dbReference type="SUPFAM" id="SSF53187">
    <property type="entry name" value="Zn-dependent exopeptidases"/>
    <property type="match status" value="1"/>
</dbReference>
<proteinExistence type="predicted"/>
<keyword evidence="3" id="KW-1185">Reference proteome</keyword>
<reference evidence="2 3" key="1">
    <citation type="journal article" date="2020" name="Cell Host Microbe">
        <title>Functional and Genomic Variation between Human-Derived Isolates of Lachnospiraceae Reveals Inter- and Intra-Species Diversity.</title>
        <authorList>
            <person name="Sorbara M.T."/>
            <person name="Littmann E.R."/>
            <person name="Fontana E."/>
            <person name="Moody T.U."/>
            <person name="Kohout C.E."/>
            <person name="Gjonbalaj M."/>
            <person name="Eaton V."/>
            <person name="Seok R."/>
            <person name="Leiner I.M."/>
            <person name="Pamer E.G."/>
        </authorList>
    </citation>
    <scope>NUCLEOTIDE SEQUENCE [LARGE SCALE GENOMIC DNA]</scope>
    <source>
        <strain evidence="2 3">MSK.17.74</strain>
    </source>
</reference>
<dbReference type="EMBL" id="JAAITS010000019">
    <property type="protein sequence ID" value="NSG85442.1"/>
    <property type="molecule type" value="Genomic_DNA"/>
</dbReference>
<organism evidence="2 3">
    <name type="scientific">Blautia faecis</name>
    <dbReference type="NCBI Taxonomy" id="871665"/>
    <lineage>
        <taxon>Bacteria</taxon>
        <taxon>Bacillati</taxon>
        <taxon>Bacillota</taxon>
        <taxon>Clostridia</taxon>
        <taxon>Lachnospirales</taxon>
        <taxon>Lachnospiraceae</taxon>
        <taxon>Blautia</taxon>
    </lineage>
</organism>
<accession>A0ABX2H5J1</accession>
<dbReference type="InterPro" id="IPR017439">
    <property type="entry name" value="Amidohydrolase"/>
</dbReference>
<dbReference type="InterPro" id="IPR036264">
    <property type="entry name" value="Bact_exopeptidase_dim_dom"/>
</dbReference>
<dbReference type="RefSeq" id="WP_173769704.1">
    <property type="nucleotide sequence ID" value="NZ_JAAITS010000019.1"/>
</dbReference>
<comment type="caution">
    <text evidence="2">The sequence shown here is derived from an EMBL/GenBank/DDBJ whole genome shotgun (WGS) entry which is preliminary data.</text>
</comment>
<dbReference type="PANTHER" id="PTHR11014:SF63">
    <property type="entry name" value="METALLOPEPTIDASE, PUTATIVE (AFU_ORTHOLOGUE AFUA_6G09600)-RELATED"/>
    <property type="match status" value="1"/>
</dbReference>
<dbReference type="Pfam" id="PF07687">
    <property type="entry name" value="M20_dimer"/>
    <property type="match status" value="1"/>
</dbReference>
<dbReference type="Gene3D" id="3.30.70.360">
    <property type="match status" value="1"/>
</dbReference>
<gene>
    <name evidence="2" type="ORF">G5B17_08335</name>
</gene>
<name>A0ABX2H5J1_9FIRM</name>
<dbReference type="GeneID" id="69516120"/>
<sequence>MSGLYHFVLEINGKGGHGSRPDLAHSVIDCFHDIYSNLDTLRLKYIKPNTVLTWSLGSVNAGATFNLIPDKLTCEGSIRMMDRSSGEEFIKEFERIVAAICPLNYCTYQFKLLEQLLPTENYPACRKTYIDSIKKQIGEDVIYDCEPWMASETFSYMCSLFPGVETFVGIKNDELGSGANHHTPEFDLDEDGLTYGTAAAVSYVLEYFENTPDTSAFEPAYNSISELIATFGQQPGSTEYMDLMLNSNNFGIDGTAELLANVIRKNFGL</sequence>
<evidence type="ECO:0000313" key="3">
    <source>
        <dbReference type="Proteomes" id="UP001644719"/>
    </source>
</evidence>
<evidence type="ECO:0000313" key="2">
    <source>
        <dbReference type="EMBL" id="NSG85442.1"/>
    </source>
</evidence>
<dbReference type="InterPro" id="IPR011650">
    <property type="entry name" value="Peptidase_M20_dimer"/>
</dbReference>
<dbReference type="SUPFAM" id="SSF55031">
    <property type="entry name" value="Bacterial exopeptidase dimerisation domain"/>
    <property type="match status" value="1"/>
</dbReference>